<feature type="transmembrane region" description="Helical" evidence="6">
    <location>
        <begin position="49"/>
        <end position="68"/>
    </location>
</feature>
<dbReference type="InterPro" id="IPR005598">
    <property type="entry name" value="ATP_synth_I"/>
</dbReference>
<protein>
    <submittedName>
        <fullName evidence="7">ATP synthase subunit I</fullName>
    </submittedName>
</protein>
<evidence type="ECO:0000256" key="4">
    <source>
        <dbReference type="ARBA" id="ARBA00022989"/>
    </source>
</evidence>
<keyword evidence="2" id="KW-1003">Cell membrane</keyword>
<feature type="transmembrane region" description="Helical" evidence="6">
    <location>
        <begin position="21"/>
        <end position="43"/>
    </location>
</feature>
<dbReference type="Proteomes" id="UP001234916">
    <property type="component" value="Chromosome"/>
</dbReference>
<name>A0AA49IXQ5_9PROT</name>
<sequence length="138" mass="14611">MIDSDKQRISRIDLPQGIPPLIRWILARQAGLAGVVAVVAWGLAGGNAAASALAGGACGVLPNLAYAWRAIRNVGLAGEGAPANALRAQMAGEAYKFMATFALFALIFVFYKKVAALPLFLGYTSTFAIYWVALVKQR</sequence>
<dbReference type="GO" id="GO:0005886">
    <property type="term" value="C:plasma membrane"/>
    <property type="evidence" value="ECO:0007669"/>
    <property type="project" value="UniProtKB-SubCell"/>
</dbReference>
<dbReference type="AlphaFoldDB" id="A0AA49IXQ5"/>
<dbReference type="Pfam" id="PF03899">
    <property type="entry name" value="ATP-synt_I"/>
    <property type="match status" value="1"/>
</dbReference>
<accession>A0AA49IXQ5</accession>
<keyword evidence="3 6" id="KW-0812">Transmembrane</keyword>
<evidence type="ECO:0000256" key="2">
    <source>
        <dbReference type="ARBA" id="ARBA00022475"/>
    </source>
</evidence>
<keyword evidence="5 6" id="KW-0472">Membrane</keyword>
<evidence type="ECO:0000256" key="1">
    <source>
        <dbReference type="ARBA" id="ARBA00004651"/>
    </source>
</evidence>
<feature type="transmembrane region" description="Helical" evidence="6">
    <location>
        <begin position="94"/>
        <end position="111"/>
    </location>
</feature>
<comment type="subcellular location">
    <subcellularLocation>
        <location evidence="1">Cell membrane</location>
        <topology evidence="1">Multi-pass membrane protein</topology>
    </subcellularLocation>
</comment>
<organism evidence="7">
    <name type="scientific">Candidatus Nitricoxidivorans perseverans</name>
    <dbReference type="NCBI Taxonomy" id="2975601"/>
    <lineage>
        <taxon>Bacteria</taxon>
        <taxon>Pseudomonadati</taxon>
        <taxon>Pseudomonadota</taxon>
        <taxon>Betaproteobacteria</taxon>
        <taxon>Nitrosomonadales</taxon>
        <taxon>Sterolibacteriaceae</taxon>
        <taxon>Candidatus Nitricoxidivorans</taxon>
    </lineage>
</organism>
<evidence type="ECO:0000313" key="7">
    <source>
        <dbReference type="EMBL" id="WIM04889.1"/>
    </source>
</evidence>
<keyword evidence="4 6" id="KW-1133">Transmembrane helix</keyword>
<dbReference type="KEGG" id="npv:OHM77_09275"/>
<feature type="transmembrane region" description="Helical" evidence="6">
    <location>
        <begin position="117"/>
        <end position="135"/>
    </location>
</feature>
<evidence type="ECO:0000256" key="5">
    <source>
        <dbReference type="ARBA" id="ARBA00023136"/>
    </source>
</evidence>
<gene>
    <name evidence="7" type="ORF">OHM77_09275</name>
</gene>
<evidence type="ECO:0000256" key="6">
    <source>
        <dbReference type="SAM" id="Phobius"/>
    </source>
</evidence>
<proteinExistence type="predicted"/>
<reference evidence="7" key="1">
    <citation type="journal article" date="2023" name="Nat. Microbiol.">
        <title>Enrichment and characterization of a nitric oxide-reducing microbial community in a continuous bioreactor.</title>
        <authorList>
            <person name="Garrido-Amador P."/>
            <person name="Stortenbeker N."/>
            <person name="Wessels H.J.C.T."/>
            <person name="Speth D.R."/>
            <person name="Garcia-Heredia I."/>
            <person name="Kartal B."/>
        </authorList>
    </citation>
    <scope>NUCLEOTIDE SEQUENCE</scope>
    <source>
        <strain evidence="7">MAG1</strain>
    </source>
</reference>
<evidence type="ECO:0000256" key="3">
    <source>
        <dbReference type="ARBA" id="ARBA00022692"/>
    </source>
</evidence>
<dbReference type="EMBL" id="CP107246">
    <property type="protein sequence ID" value="WIM04889.1"/>
    <property type="molecule type" value="Genomic_DNA"/>
</dbReference>